<reference evidence="10" key="1">
    <citation type="submission" date="2016-10" db="EMBL/GenBank/DDBJ databases">
        <authorList>
            <person name="Varghese N."/>
            <person name="Submissions S."/>
        </authorList>
    </citation>
    <scope>NUCLEOTIDE SEQUENCE [LARGE SCALE GENOMIC DNA]</scope>
    <source>
        <strain evidence="10">S9</strain>
    </source>
</reference>
<protein>
    <recommendedName>
        <fullName evidence="2">peptidylprolyl isomerase</fullName>
        <ecNumber evidence="2">5.2.1.8</ecNumber>
    </recommendedName>
</protein>
<keyword evidence="3 8" id="KW-0732">Signal</keyword>
<feature type="coiled-coil region" evidence="6">
    <location>
        <begin position="114"/>
        <end position="257"/>
    </location>
</feature>
<feature type="region of interest" description="Disordered" evidence="7">
    <location>
        <begin position="23"/>
        <end position="69"/>
    </location>
</feature>
<dbReference type="GO" id="GO:0003755">
    <property type="term" value="F:peptidyl-prolyl cis-trans isomerase activity"/>
    <property type="evidence" value="ECO:0007669"/>
    <property type="project" value="UniProtKB-KW"/>
</dbReference>
<dbReference type="AlphaFoldDB" id="A0A1H9S7Y3"/>
<dbReference type="PANTHER" id="PTHR47245">
    <property type="entry name" value="PEPTIDYLPROLYL ISOMERASE"/>
    <property type="match status" value="1"/>
</dbReference>
<keyword evidence="4" id="KW-0697">Rotamase</keyword>
<evidence type="ECO:0000256" key="3">
    <source>
        <dbReference type="ARBA" id="ARBA00022729"/>
    </source>
</evidence>
<dbReference type="EC" id="5.2.1.8" evidence="2"/>
<dbReference type="PANTHER" id="PTHR47245:SF1">
    <property type="entry name" value="FOLDASE PROTEIN PRSA"/>
    <property type="match status" value="1"/>
</dbReference>
<feature type="chain" id="PRO_5011457845" description="peptidylprolyl isomerase" evidence="8">
    <location>
        <begin position="25"/>
        <end position="264"/>
    </location>
</feature>
<evidence type="ECO:0000256" key="7">
    <source>
        <dbReference type="SAM" id="MobiDB-lite"/>
    </source>
</evidence>
<dbReference type="EMBL" id="FOGT01000004">
    <property type="protein sequence ID" value="SER80299.1"/>
    <property type="molecule type" value="Genomic_DNA"/>
</dbReference>
<gene>
    <name evidence="9" type="ORF">SAMN05518684_10439</name>
</gene>
<keyword evidence="10" id="KW-1185">Reference proteome</keyword>
<dbReference type="STRING" id="1601833.SAMN05518684_10439"/>
<dbReference type="SUPFAM" id="SSF109998">
    <property type="entry name" value="Triger factor/SurA peptide-binding domain-like"/>
    <property type="match status" value="1"/>
</dbReference>
<comment type="catalytic activity">
    <reaction evidence="1">
        <text>[protein]-peptidylproline (omega=180) = [protein]-peptidylproline (omega=0)</text>
        <dbReference type="Rhea" id="RHEA:16237"/>
        <dbReference type="Rhea" id="RHEA-COMP:10747"/>
        <dbReference type="Rhea" id="RHEA-COMP:10748"/>
        <dbReference type="ChEBI" id="CHEBI:83833"/>
        <dbReference type="ChEBI" id="CHEBI:83834"/>
        <dbReference type="EC" id="5.2.1.8"/>
    </reaction>
</comment>
<evidence type="ECO:0000256" key="8">
    <source>
        <dbReference type="SAM" id="SignalP"/>
    </source>
</evidence>
<dbReference type="InterPro" id="IPR027304">
    <property type="entry name" value="Trigger_fact/SurA_dom_sf"/>
</dbReference>
<organism evidence="9 10">
    <name type="scientific">Salipaludibacillus aurantiacus</name>
    <dbReference type="NCBI Taxonomy" id="1601833"/>
    <lineage>
        <taxon>Bacteria</taxon>
        <taxon>Bacillati</taxon>
        <taxon>Bacillota</taxon>
        <taxon>Bacilli</taxon>
        <taxon>Bacillales</taxon>
        <taxon>Bacillaceae</taxon>
    </lineage>
</organism>
<sequence>MNKKWLSAVSLAAAAMVMTACGDAEEGNNNTESETQEGQPAANNEAALEGEGGETAEQSEMPEPDLEGVPDVVAEVNGEEIPREEFEPAYEGQFQQAAMQTQMTGEEVDQEMLKEQVADNMVNTELLVQEAENEGYEATEEEIDETLEEIAMQSGLASEEEFLAALEEQGTDEEEVMSQVETQVKVDQLVASEAGDIEVTDEELEETYEQLEAQHAQMGQEGDVPSFEEVKPELEEQVRAEKEGQAAQEIVENLREDADVTIHL</sequence>
<evidence type="ECO:0000256" key="1">
    <source>
        <dbReference type="ARBA" id="ARBA00000971"/>
    </source>
</evidence>
<evidence type="ECO:0000313" key="9">
    <source>
        <dbReference type="EMBL" id="SER80299.1"/>
    </source>
</evidence>
<evidence type="ECO:0000256" key="5">
    <source>
        <dbReference type="ARBA" id="ARBA00023235"/>
    </source>
</evidence>
<dbReference type="Gene3D" id="1.10.4030.10">
    <property type="entry name" value="Porin chaperone SurA, peptide-binding domain"/>
    <property type="match status" value="1"/>
</dbReference>
<evidence type="ECO:0000256" key="2">
    <source>
        <dbReference type="ARBA" id="ARBA00013194"/>
    </source>
</evidence>
<keyword evidence="5 9" id="KW-0413">Isomerase</keyword>
<name>A0A1H9S7Y3_9BACI</name>
<proteinExistence type="predicted"/>
<dbReference type="Pfam" id="PF13624">
    <property type="entry name" value="SurA_N_3"/>
    <property type="match status" value="1"/>
</dbReference>
<dbReference type="RefSeq" id="WP_093048636.1">
    <property type="nucleotide sequence ID" value="NZ_FOGT01000004.1"/>
</dbReference>
<keyword evidence="6" id="KW-0175">Coiled coil</keyword>
<dbReference type="PROSITE" id="PS51257">
    <property type="entry name" value="PROKAR_LIPOPROTEIN"/>
    <property type="match status" value="1"/>
</dbReference>
<evidence type="ECO:0000313" key="10">
    <source>
        <dbReference type="Proteomes" id="UP000198571"/>
    </source>
</evidence>
<dbReference type="InterPro" id="IPR050245">
    <property type="entry name" value="PrsA_foldase"/>
</dbReference>
<dbReference type="OrthoDB" id="4775280at2"/>
<feature type="signal peptide" evidence="8">
    <location>
        <begin position="1"/>
        <end position="24"/>
    </location>
</feature>
<evidence type="ECO:0000256" key="6">
    <source>
        <dbReference type="SAM" id="Coils"/>
    </source>
</evidence>
<dbReference type="Proteomes" id="UP000198571">
    <property type="component" value="Unassembled WGS sequence"/>
</dbReference>
<evidence type="ECO:0000256" key="4">
    <source>
        <dbReference type="ARBA" id="ARBA00023110"/>
    </source>
</evidence>
<feature type="compositionally biased region" description="Polar residues" evidence="7">
    <location>
        <begin position="27"/>
        <end position="38"/>
    </location>
</feature>
<accession>A0A1H9S7Y3</accession>